<accession>A0A9N9TMM1</accession>
<evidence type="ECO:0000256" key="1">
    <source>
        <dbReference type="SAM" id="MobiDB-lite"/>
    </source>
</evidence>
<feature type="region of interest" description="Disordered" evidence="1">
    <location>
        <begin position="1"/>
        <end position="27"/>
    </location>
</feature>
<sequence>MLLISNYTTETTTTVTTEPSPSPEPDVADDSKYLVVPLVVIVFVIILTLLVYLMAKRRKYIILKKNILSLYEFDANEQEWESLTNSYDQYHNYTNEATSSV</sequence>
<feature type="transmembrane region" description="Helical" evidence="2">
    <location>
        <begin position="33"/>
        <end position="55"/>
    </location>
</feature>
<name>A0A9N9TMM1_PHYSR</name>
<gene>
    <name evidence="3" type="ORF">PHYEVI_LOCUS7399</name>
</gene>
<keyword evidence="2" id="KW-1133">Transmembrane helix</keyword>
<proteinExistence type="predicted"/>
<evidence type="ECO:0000256" key="2">
    <source>
        <dbReference type="SAM" id="Phobius"/>
    </source>
</evidence>
<dbReference type="AlphaFoldDB" id="A0A9N9TMM1"/>
<protein>
    <submittedName>
        <fullName evidence="3">Uncharacterized protein</fullName>
    </submittedName>
</protein>
<dbReference type="EMBL" id="OU900097">
    <property type="protein sequence ID" value="CAG9861053.1"/>
    <property type="molecule type" value="Genomic_DNA"/>
</dbReference>
<dbReference type="OrthoDB" id="6381603at2759"/>
<evidence type="ECO:0000313" key="4">
    <source>
        <dbReference type="Proteomes" id="UP001153712"/>
    </source>
</evidence>
<reference evidence="3" key="1">
    <citation type="submission" date="2022-01" db="EMBL/GenBank/DDBJ databases">
        <authorList>
            <person name="King R."/>
        </authorList>
    </citation>
    <scope>NUCLEOTIDE SEQUENCE</scope>
</reference>
<organism evidence="3 4">
    <name type="scientific">Phyllotreta striolata</name>
    <name type="common">Striped flea beetle</name>
    <name type="synonym">Crioceris striolata</name>
    <dbReference type="NCBI Taxonomy" id="444603"/>
    <lineage>
        <taxon>Eukaryota</taxon>
        <taxon>Metazoa</taxon>
        <taxon>Ecdysozoa</taxon>
        <taxon>Arthropoda</taxon>
        <taxon>Hexapoda</taxon>
        <taxon>Insecta</taxon>
        <taxon>Pterygota</taxon>
        <taxon>Neoptera</taxon>
        <taxon>Endopterygota</taxon>
        <taxon>Coleoptera</taxon>
        <taxon>Polyphaga</taxon>
        <taxon>Cucujiformia</taxon>
        <taxon>Chrysomeloidea</taxon>
        <taxon>Chrysomelidae</taxon>
        <taxon>Galerucinae</taxon>
        <taxon>Alticini</taxon>
        <taxon>Phyllotreta</taxon>
    </lineage>
</organism>
<dbReference type="Proteomes" id="UP001153712">
    <property type="component" value="Chromosome 4"/>
</dbReference>
<feature type="compositionally biased region" description="Low complexity" evidence="1">
    <location>
        <begin position="8"/>
        <end position="19"/>
    </location>
</feature>
<keyword evidence="2" id="KW-0472">Membrane</keyword>
<evidence type="ECO:0000313" key="3">
    <source>
        <dbReference type="EMBL" id="CAG9861053.1"/>
    </source>
</evidence>
<keyword evidence="4" id="KW-1185">Reference proteome</keyword>
<keyword evidence="2" id="KW-0812">Transmembrane</keyword>